<dbReference type="InterPro" id="IPR011009">
    <property type="entry name" value="Kinase-like_dom_sf"/>
</dbReference>
<feature type="compositionally biased region" description="Polar residues" evidence="2">
    <location>
        <begin position="516"/>
        <end position="526"/>
    </location>
</feature>
<protein>
    <submittedName>
        <fullName evidence="4">Casein kinase I isoform gamma-1</fullName>
    </submittedName>
</protein>
<dbReference type="CDD" id="cd14016">
    <property type="entry name" value="STKc_CK1"/>
    <property type="match status" value="1"/>
</dbReference>
<dbReference type="PROSITE" id="PS50011">
    <property type="entry name" value="PROTEIN_KINASE_DOM"/>
    <property type="match status" value="1"/>
</dbReference>
<keyword evidence="1" id="KW-0547">Nucleotide-binding</keyword>
<dbReference type="Proteomes" id="UP000887458">
    <property type="component" value="Unassembled WGS sequence"/>
</dbReference>
<gene>
    <name evidence="4" type="primary">CSNK1G1</name>
    <name evidence="4" type="ORF">DERP_014285</name>
</gene>
<evidence type="ECO:0000259" key="3">
    <source>
        <dbReference type="PROSITE" id="PS50011"/>
    </source>
</evidence>
<comment type="caution">
    <text evidence="4">The sequence shown here is derived from an EMBL/GenBank/DDBJ whole genome shotgun (WGS) entry which is preliminary data.</text>
</comment>
<feature type="compositionally biased region" description="Polar residues" evidence="2">
    <location>
        <begin position="491"/>
        <end position="508"/>
    </location>
</feature>
<feature type="domain" description="Protein kinase" evidence="3">
    <location>
        <begin position="106"/>
        <end position="375"/>
    </location>
</feature>
<keyword evidence="4" id="KW-0418">Kinase</keyword>
<feature type="region of interest" description="Disordered" evidence="2">
    <location>
        <begin position="447"/>
        <end position="526"/>
    </location>
</feature>
<dbReference type="InterPro" id="IPR017441">
    <property type="entry name" value="Protein_kinase_ATP_BS"/>
</dbReference>
<organism evidence="4 5">
    <name type="scientific">Dermatophagoides pteronyssinus</name>
    <name type="common">European house dust mite</name>
    <dbReference type="NCBI Taxonomy" id="6956"/>
    <lineage>
        <taxon>Eukaryota</taxon>
        <taxon>Metazoa</taxon>
        <taxon>Ecdysozoa</taxon>
        <taxon>Arthropoda</taxon>
        <taxon>Chelicerata</taxon>
        <taxon>Arachnida</taxon>
        <taxon>Acari</taxon>
        <taxon>Acariformes</taxon>
        <taxon>Sarcoptiformes</taxon>
        <taxon>Astigmata</taxon>
        <taxon>Psoroptidia</taxon>
        <taxon>Analgoidea</taxon>
        <taxon>Pyroglyphidae</taxon>
        <taxon>Dermatophagoidinae</taxon>
        <taxon>Dermatophagoides</taxon>
    </lineage>
</organism>
<dbReference type="InterPro" id="IPR050235">
    <property type="entry name" value="CK1_Ser-Thr_kinase"/>
</dbReference>
<dbReference type="PANTHER" id="PTHR11909">
    <property type="entry name" value="CASEIN KINASE-RELATED"/>
    <property type="match status" value="1"/>
</dbReference>
<feature type="compositionally biased region" description="Gly residues" evidence="2">
    <location>
        <begin position="462"/>
        <end position="482"/>
    </location>
</feature>
<sequence>MQIILSIKSSSSYANYDNNGDTLYVFKRRQSSTTSGFSIRKLPQPQETNIDFLYEYYQKYNKNPRQRSRQTGKAASPAAAANTTETGKNQSDTESLIGKYVGNSKYMAVKYLGGGSFGNLYLGQHRDSRVTVAIKIERGDCDKPQLFLEYRFYKKLTRLPRGVPKIYTFGPIEDGRWNALVMELLGPSLEKMHENCGGRFSLRTVIQMTIQMIHLYRGIHESGILYRDTKPANFLLGQPNTGKWWIIHVIDLGFCKEWRREDGSHIVYQENKPFTGTVRYMSINNNMGREQSRRDDLEALVYMLIYFYKGRLPWQGITANTIIERYRMIGECKVNTPIPTLCSDMPMEYTLLLQSIRSLHFEERPSYSNLLTPFFQLLAREYALEMNDRVYDWTMSHEIKSPTLRFMQQQPEPVEEQSVSEKSISYSATKAAKYRKSLMNRIQAMANQPDDDNSKSVSAGTGNPGGSGGGGGAAAAAGGGGNPLADILHQHLNTDQSLLSTKQLNQPANIMDDNNHNSTSPTTQSK</sequence>
<dbReference type="PROSITE" id="PS00107">
    <property type="entry name" value="PROTEIN_KINASE_ATP"/>
    <property type="match status" value="1"/>
</dbReference>
<keyword evidence="5" id="KW-1185">Reference proteome</keyword>
<dbReference type="SUPFAM" id="SSF56112">
    <property type="entry name" value="Protein kinase-like (PK-like)"/>
    <property type="match status" value="1"/>
</dbReference>
<reference evidence="4 5" key="1">
    <citation type="journal article" date="2018" name="J. Allergy Clin. Immunol.">
        <title>High-quality assembly of Dermatophagoides pteronyssinus genome and transcriptome reveals a wide range of novel allergens.</title>
        <authorList>
            <person name="Liu X.Y."/>
            <person name="Yang K.Y."/>
            <person name="Wang M.Q."/>
            <person name="Kwok J.S."/>
            <person name="Zeng X."/>
            <person name="Yang Z."/>
            <person name="Xiao X.J."/>
            <person name="Lau C.P."/>
            <person name="Li Y."/>
            <person name="Huang Z.M."/>
            <person name="Ba J.G."/>
            <person name="Yim A.K."/>
            <person name="Ouyang C.Y."/>
            <person name="Ngai S.M."/>
            <person name="Chan T.F."/>
            <person name="Leung E.L."/>
            <person name="Liu L."/>
            <person name="Liu Z.G."/>
            <person name="Tsui S.K."/>
        </authorList>
    </citation>
    <scope>NUCLEOTIDE SEQUENCE [LARGE SCALE GENOMIC DNA]</scope>
    <source>
        <strain evidence="4">Derp</strain>
    </source>
</reference>
<evidence type="ECO:0000313" key="4">
    <source>
        <dbReference type="EMBL" id="KAH9414992.1"/>
    </source>
</evidence>
<keyword evidence="1" id="KW-0067">ATP-binding</keyword>
<evidence type="ECO:0000313" key="5">
    <source>
        <dbReference type="Proteomes" id="UP000887458"/>
    </source>
</evidence>
<keyword evidence="4" id="KW-0808">Transferase</keyword>
<proteinExistence type="predicted"/>
<dbReference type="GO" id="GO:0016301">
    <property type="term" value="F:kinase activity"/>
    <property type="evidence" value="ECO:0007669"/>
    <property type="project" value="UniProtKB-KW"/>
</dbReference>
<reference evidence="4 5" key="2">
    <citation type="journal article" date="2022" name="Mol. Biol. Evol.">
        <title>Comparative Genomics Reveals Insights into the Divergent Evolution of Astigmatic Mites and Household Pest Adaptations.</title>
        <authorList>
            <person name="Xiong Q."/>
            <person name="Wan A.T."/>
            <person name="Liu X."/>
            <person name="Fung C.S."/>
            <person name="Xiao X."/>
            <person name="Malainual N."/>
            <person name="Hou J."/>
            <person name="Wang L."/>
            <person name="Wang M."/>
            <person name="Yang K.Y."/>
            <person name="Cui Y."/>
            <person name="Leung E.L."/>
            <person name="Nong W."/>
            <person name="Shin S.K."/>
            <person name="Au S.W."/>
            <person name="Jeong K.Y."/>
            <person name="Chew F.T."/>
            <person name="Hui J.H."/>
            <person name="Leung T.F."/>
            <person name="Tungtrongchitr A."/>
            <person name="Zhong N."/>
            <person name="Liu Z."/>
            <person name="Tsui S.K."/>
        </authorList>
    </citation>
    <scope>NUCLEOTIDE SEQUENCE [LARGE SCALE GENOMIC DNA]</scope>
    <source>
        <strain evidence="4">Derp</strain>
    </source>
</reference>
<feature type="binding site" evidence="1">
    <location>
        <position position="135"/>
    </location>
    <ligand>
        <name>ATP</name>
        <dbReference type="ChEBI" id="CHEBI:30616"/>
    </ligand>
</feature>
<feature type="compositionally biased region" description="Polar residues" evidence="2">
    <location>
        <begin position="82"/>
        <end position="92"/>
    </location>
</feature>
<dbReference type="Pfam" id="PF00069">
    <property type="entry name" value="Pkinase"/>
    <property type="match status" value="1"/>
</dbReference>
<dbReference type="EMBL" id="NJHN03000101">
    <property type="protein sequence ID" value="KAH9414992.1"/>
    <property type="molecule type" value="Genomic_DNA"/>
</dbReference>
<dbReference type="InterPro" id="IPR000719">
    <property type="entry name" value="Prot_kinase_dom"/>
</dbReference>
<dbReference type="Gene3D" id="1.10.510.10">
    <property type="entry name" value="Transferase(Phosphotransferase) domain 1"/>
    <property type="match status" value="1"/>
</dbReference>
<name>A0ABQ8IXH3_DERPT</name>
<evidence type="ECO:0000256" key="2">
    <source>
        <dbReference type="SAM" id="MobiDB-lite"/>
    </source>
</evidence>
<evidence type="ECO:0000256" key="1">
    <source>
        <dbReference type="PROSITE-ProRule" id="PRU10141"/>
    </source>
</evidence>
<feature type="region of interest" description="Disordered" evidence="2">
    <location>
        <begin position="63"/>
        <end position="92"/>
    </location>
</feature>
<accession>A0ABQ8IXH3</accession>